<evidence type="ECO:0000313" key="1">
    <source>
        <dbReference type="EMBL" id="KAG0412327.1"/>
    </source>
</evidence>
<evidence type="ECO:0000313" key="2">
    <source>
        <dbReference type="Proteomes" id="UP000805193"/>
    </source>
</evidence>
<comment type="caution">
    <text evidence="1">The sequence shown here is derived from an EMBL/GenBank/DDBJ whole genome shotgun (WGS) entry which is preliminary data.</text>
</comment>
<accession>A0AC60NYT6</accession>
<name>A0AC60NYT6_IXOPE</name>
<gene>
    <name evidence="1" type="ORF">HPB47_010533</name>
</gene>
<dbReference type="EMBL" id="JABSTQ010011358">
    <property type="protein sequence ID" value="KAG0412327.1"/>
    <property type="molecule type" value="Genomic_DNA"/>
</dbReference>
<proteinExistence type="predicted"/>
<keyword evidence="2" id="KW-1185">Reference proteome</keyword>
<reference evidence="1 2" key="1">
    <citation type="journal article" date="2020" name="Cell">
        <title>Large-Scale Comparative Analyses of Tick Genomes Elucidate Their Genetic Diversity and Vector Capacities.</title>
        <authorList>
            <consortium name="Tick Genome and Microbiome Consortium (TIGMIC)"/>
            <person name="Jia N."/>
            <person name="Wang J."/>
            <person name="Shi W."/>
            <person name="Du L."/>
            <person name="Sun Y."/>
            <person name="Zhan W."/>
            <person name="Jiang J.F."/>
            <person name="Wang Q."/>
            <person name="Zhang B."/>
            <person name="Ji P."/>
            <person name="Bell-Sakyi L."/>
            <person name="Cui X.M."/>
            <person name="Yuan T.T."/>
            <person name="Jiang B.G."/>
            <person name="Yang W.F."/>
            <person name="Lam T.T."/>
            <person name="Chang Q.C."/>
            <person name="Ding S.J."/>
            <person name="Wang X.J."/>
            <person name="Zhu J.G."/>
            <person name="Ruan X.D."/>
            <person name="Zhao L."/>
            <person name="Wei J.T."/>
            <person name="Ye R.Z."/>
            <person name="Que T.C."/>
            <person name="Du C.H."/>
            <person name="Zhou Y.H."/>
            <person name="Cheng J.X."/>
            <person name="Dai P.F."/>
            <person name="Guo W.B."/>
            <person name="Han X.H."/>
            <person name="Huang E.J."/>
            <person name="Li L.F."/>
            <person name="Wei W."/>
            <person name="Gao Y.C."/>
            <person name="Liu J.Z."/>
            <person name="Shao H.Z."/>
            <person name="Wang X."/>
            <person name="Wang C.C."/>
            <person name="Yang T.C."/>
            <person name="Huo Q.B."/>
            <person name="Li W."/>
            <person name="Chen H.Y."/>
            <person name="Chen S.E."/>
            <person name="Zhou L.G."/>
            <person name="Ni X.B."/>
            <person name="Tian J.H."/>
            <person name="Sheng Y."/>
            <person name="Liu T."/>
            <person name="Pan Y.S."/>
            <person name="Xia L.Y."/>
            <person name="Li J."/>
            <person name="Zhao F."/>
            <person name="Cao W.C."/>
        </authorList>
    </citation>
    <scope>NUCLEOTIDE SEQUENCE [LARGE SCALE GENOMIC DNA]</scope>
    <source>
        <strain evidence="1">Iper-2018</strain>
    </source>
</reference>
<protein>
    <submittedName>
        <fullName evidence="1">Uncharacterized protein</fullName>
    </submittedName>
</protein>
<organism evidence="1 2">
    <name type="scientific">Ixodes persulcatus</name>
    <name type="common">Taiga tick</name>
    <dbReference type="NCBI Taxonomy" id="34615"/>
    <lineage>
        <taxon>Eukaryota</taxon>
        <taxon>Metazoa</taxon>
        <taxon>Ecdysozoa</taxon>
        <taxon>Arthropoda</taxon>
        <taxon>Chelicerata</taxon>
        <taxon>Arachnida</taxon>
        <taxon>Acari</taxon>
        <taxon>Parasitiformes</taxon>
        <taxon>Ixodida</taxon>
        <taxon>Ixodoidea</taxon>
        <taxon>Ixodidae</taxon>
        <taxon>Ixodinae</taxon>
        <taxon>Ixodes</taxon>
    </lineage>
</organism>
<sequence length="163" mass="18275">MGDDACRNFKTVLSLQREGNNDNEVHYKVDGTRFGSESTLKLNVETAYVLTVCFRPPQTLDQVALMGSHFSPKEKSRDLGSSTYCVTWSSLGVAVTKHGKRDKIPLVLQIRNVGELLVNLQAKFYREKDRDHSTWGKVLHQIDLDCQVSTASGNVIVGKESFR</sequence>
<dbReference type="Proteomes" id="UP000805193">
    <property type="component" value="Unassembled WGS sequence"/>
</dbReference>